<feature type="domain" description="Outer-membrane lipoprotein Wza C-terminal" evidence="1">
    <location>
        <begin position="153"/>
        <end position="181"/>
    </location>
</feature>
<evidence type="ECO:0000313" key="3">
    <source>
        <dbReference type="EMBL" id="MEQ6917324.1"/>
    </source>
</evidence>
<accession>A0ABV1NE35</accession>
<dbReference type="Gene3D" id="1.20.5.70">
    <property type="match status" value="1"/>
</dbReference>
<gene>
    <name evidence="3" type="ORF">ABE960_07305</name>
</gene>
<proteinExistence type="predicted"/>
<dbReference type="PANTHER" id="PTHR33619">
    <property type="entry name" value="POLYSACCHARIDE EXPORT PROTEIN GFCE-RELATED"/>
    <property type="match status" value="1"/>
</dbReference>
<dbReference type="InterPro" id="IPR049712">
    <property type="entry name" value="Poly_export"/>
</dbReference>
<dbReference type="InterPro" id="IPR040716">
    <property type="entry name" value="Wza_C"/>
</dbReference>
<dbReference type="InterPro" id="IPR054765">
    <property type="entry name" value="SLBB_dom"/>
</dbReference>
<evidence type="ECO:0000259" key="2">
    <source>
        <dbReference type="Pfam" id="PF22461"/>
    </source>
</evidence>
<sequence length="189" mass="21022">MTVLDAISLSGGLGPEANWHDVLLLRDGKTRTLSLYDMLNKGELSQDLLLRDGDVLHVPDLGNQQVFVMGEVGEPQTLPMGRSRMSLTEALTRAGSFNEAQADASGIFVFRRQLDRRDKLATVYQLDVRNAAAMVLGTEFRLEPTDVVYVTTTPLGRWNRVIGQLLPTVTAVYQVTRTTRDANDLRNDF</sequence>
<comment type="caution">
    <text evidence="3">The sequence shown here is derived from an EMBL/GenBank/DDBJ whole genome shotgun (WGS) entry which is preliminary data.</text>
</comment>
<reference evidence="3 4" key="1">
    <citation type="submission" date="2024-05" db="EMBL/GenBank/DDBJ databases">
        <title>Halomonas sp. SSM6 16S ribosomal RNA gene Genome sequencing and assembly.</title>
        <authorList>
            <person name="Yook S."/>
        </authorList>
    </citation>
    <scope>NUCLEOTIDE SEQUENCE [LARGE SCALE GENOMIC DNA]</scope>
    <source>
        <strain evidence="3 4">SSM6</strain>
    </source>
</reference>
<protein>
    <submittedName>
        <fullName evidence="3">SLBB domain-containing protein</fullName>
    </submittedName>
</protein>
<dbReference type="Proteomes" id="UP001442468">
    <property type="component" value="Unassembled WGS sequence"/>
</dbReference>
<feature type="domain" description="SLBB" evidence="2">
    <location>
        <begin position="64"/>
        <end position="150"/>
    </location>
</feature>
<name>A0ABV1NE35_9GAMM</name>
<feature type="domain" description="SLBB" evidence="2">
    <location>
        <begin position="1"/>
        <end position="58"/>
    </location>
</feature>
<dbReference type="Pfam" id="PF18412">
    <property type="entry name" value="Wza_C"/>
    <property type="match status" value="1"/>
</dbReference>
<dbReference type="PANTHER" id="PTHR33619:SF3">
    <property type="entry name" value="POLYSACCHARIDE EXPORT PROTEIN GFCE-RELATED"/>
    <property type="match status" value="1"/>
</dbReference>
<dbReference type="Pfam" id="PF22461">
    <property type="entry name" value="SLBB_2"/>
    <property type="match status" value="2"/>
</dbReference>
<evidence type="ECO:0000259" key="1">
    <source>
        <dbReference type="Pfam" id="PF18412"/>
    </source>
</evidence>
<evidence type="ECO:0000313" key="4">
    <source>
        <dbReference type="Proteomes" id="UP001442468"/>
    </source>
</evidence>
<organism evidence="3 4">
    <name type="scientific">Halomonas aquatica</name>
    <dbReference type="NCBI Taxonomy" id="3151123"/>
    <lineage>
        <taxon>Bacteria</taxon>
        <taxon>Pseudomonadati</taxon>
        <taxon>Pseudomonadota</taxon>
        <taxon>Gammaproteobacteria</taxon>
        <taxon>Oceanospirillales</taxon>
        <taxon>Halomonadaceae</taxon>
        <taxon>Halomonas</taxon>
    </lineage>
</organism>
<dbReference type="EMBL" id="JBEGCJ010000003">
    <property type="protein sequence ID" value="MEQ6917324.1"/>
    <property type="molecule type" value="Genomic_DNA"/>
</dbReference>
<dbReference type="Gene3D" id="3.10.560.10">
    <property type="entry name" value="Outer membrane lipoprotein wza domain like"/>
    <property type="match status" value="2"/>
</dbReference>
<dbReference type="RefSeq" id="WP_349761589.1">
    <property type="nucleotide sequence ID" value="NZ_JBEGCJ010000003.1"/>
</dbReference>
<keyword evidence="4" id="KW-1185">Reference proteome</keyword>